<feature type="region of interest" description="Disordered" evidence="1">
    <location>
        <begin position="897"/>
        <end position="1045"/>
    </location>
</feature>
<name>A0A6C0KMG9_9ZZZZ</name>
<protein>
    <submittedName>
        <fullName evidence="2">Uncharacterized protein</fullName>
    </submittedName>
</protein>
<sequence>MAAGNQITLPDFYTTFWHCDVKKDHPEAYTKEIAPVVLQDILPQGGDINEELFRGTCFHNLFNHVVSLRGANTLTRPFDFFKNHVPITENFNDPIENPIPNIQVTDFNQNNIIYEYVCIHRNSFNNPTTISNLQTFLGSDIVKFTDTHAHIDDLHTTWSQIEDNQHKIYQVRSREIQMDPASKIIPSSCGDPNMYYLEKKPDANSLSIEYPRYTRGDPASYFYSKYPVFLDHRGYEQNGYNLKTQFSYKKGSRKIVVGGDRNTANVKTDLYFAALENSQRELEKELIEGQILAKAHGDIGQVLGLFRDMDLMKYPVKGADNNPKYSQEVNTFTGLKVFESHDTNPITKAFTLGIDCIWMHVLGHDENKKLIIFKKQNFGTAEEKIAYDEARLASRITSLKNNILDLSGNLLDKLNSANAKLNAFYNYIIEYSLRPTDTNYKSILKRFAWLSIISGSIRDMENYVKEGKSLFDSITPLLEADINKAGLERDLQSLSNQLYTLHDIVDIDLSEENFNSFKMEDVGGVLLQSGEKTFWKNKVYETVNLFDCIDLDDGGARSVRASETKSLQSWGISIIHDLYFGYHLNKAISDIFIRLLYNTLGTDANKKKKFKDLLSTIEILDVDNIDIRQNLNSIHVQIPVAQVPAPAPQRIAGFFSRYYNNIKLYIGKLFTNFSIPSPTIFSPAGSKRKREPSKGGSKYSNKTFKRRINKKRITYKQKGGTYVELPEEFVNTLITEIREQVDFLINITYATKLEKNMTKDILNKWWGDIEVSSNSDTEGTSENNSNTNVKGLINFNDTPKEKSCSYSVNEIQTMITILLSLYNSSERKEEISRILFDIQYMLLSFYRDLDISGVKDISALKVKQNEFLKDHYDIEYLEDVGEVKRRRVEDNQGVDRILDEALGVPESAPDSGERTPVNQGIGSQVQLPKSGNSQASTAQLPLGSPLGSFQQPLSLATGSQPSGEGSASVSAVVSPFGSPIGRRGEKKENQSSSDSEAPPQQRGPSSRKLNLQGGLRRSANKQKSKNKKKSKNPLYSKTYKGKHKF</sequence>
<evidence type="ECO:0000313" key="2">
    <source>
        <dbReference type="EMBL" id="QHU18346.1"/>
    </source>
</evidence>
<feature type="compositionally biased region" description="Basic residues" evidence="1">
    <location>
        <begin position="1018"/>
        <end position="1031"/>
    </location>
</feature>
<reference evidence="2" key="1">
    <citation type="journal article" date="2020" name="Nature">
        <title>Giant virus diversity and host interactions through global metagenomics.</title>
        <authorList>
            <person name="Schulz F."/>
            <person name="Roux S."/>
            <person name="Paez-Espino D."/>
            <person name="Jungbluth S."/>
            <person name="Walsh D.A."/>
            <person name="Denef V.J."/>
            <person name="McMahon K.D."/>
            <person name="Konstantinidis K.T."/>
            <person name="Eloe-Fadrosh E.A."/>
            <person name="Kyrpides N.C."/>
            <person name="Woyke T."/>
        </authorList>
    </citation>
    <scope>NUCLEOTIDE SEQUENCE</scope>
    <source>
        <strain evidence="2">GVMAG-S-3300013006-138</strain>
    </source>
</reference>
<evidence type="ECO:0000256" key="1">
    <source>
        <dbReference type="SAM" id="MobiDB-lite"/>
    </source>
</evidence>
<feature type="compositionally biased region" description="Low complexity" evidence="1">
    <location>
        <begin position="961"/>
        <end position="979"/>
    </location>
</feature>
<accession>A0A6C0KMG9</accession>
<organism evidence="2">
    <name type="scientific">viral metagenome</name>
    <dbReference type="NCBI Taxonomy" id="1070528"/>
    <lineage>
        <taxon>unclassified sequences</taxon>
        <taxon>metagenomes</taxon>
        <taxon>organismal metagenomes</taxon>
    </lineage>
</organism>
<feature type="compositionally biased region" description="Polar residues" evidence="1">
    <location>
        <begin position="916"/>
        <end position="939"/>
    </location>
</feature>
<dbReference type="AlphaFoldDB" id="A0A6C0KMG9"/>
<dbReference type="EMBL" id="MN740928">
    <property type="protein sequence ID" value="QHU18346.1"/>
    <property type="molecule type" value="Genomic_DNA"/>
</dbReference>
<proteinExistence type="predicted"/>
<feature type="compositionally biased region" description="Polar residues" evidence="1">
    <location>
        <begin position="947"/>
        <end position="960"/>
    </location>
</feature>